<dbReference type="EMBL" id="VVZV01000020">
    <property type="protein sequence ID" value="KAA5316805.1"/>
    <property type="molecule type" value="Genomic_DNA"/>
</dbReference>
<dbReference type="KEGG" id="bdh:GV66_02420"/>
<dbReference type="eggNOG" id="COG0724">
    <property type="taxonomic scope" value="Bacteria"/>
</dbReference>
<dbReference type="Proteomes" id="UP000294527">
    <property type="component" value="Unassembled WGS sequence"/>
</dbReference>
<evidence type="ECO:0000313" key="15">
    <source>
        <dbReference type="Proteomes" id="UP000294527"/>
    </source>
</evidence>
<reference evidence="7" key="9">
    <citation type="submission" date="2023-10" db="EMBL/GenBank/DDBJ databases">
        <title>Genome of Potential pathogenic bacteria in Crohn's disease.</title>
        <authorList>
            <person name="Rodriguez-Palacios A."/>
        </authorList>
    </citation>
    <scope>NUCLEOTIDE SEQUENCE</scope>
    <source>
        <strain evidence="7">CavFT-hAR62</strain>
    </source>
</reference>
<evidence type="ECO:0000313" key="19">
    <source>
        <dbReference type="Proteomes" id="UP000481700"/>
    </source>
</evidence>
<reference evidence="8 20" key="5">
    <citation type="submission" date="2019-11" db="EMBL/GenBank/DDBJ databases">
        <title>Complete genome sequence of Bacteroides dorei DSM 17855.</title>
        <authorList>
            <person name="Russell J.T."/>
        </authorList>
    </citation>
    <scope>NUCLEOTIDE SEQUENCE [LARGE SCALE GENOMIC DNA]</scope>
    <source>
        <strain evidence="8 20">DSM 17855</strain>
    </source>
</reference>
<evidence type="ECO:0000313" key="13">
    <source>
        <dbReference type="EMBL" id="WHX09857.1"/>
    </source>
</evidence>
<evidence type="ECO:0000313" key="3">
    <source>
        <dbReference type="EMBL" id="GKH79663.1"/>
    </source>
</evidence>
<name>A0A076IWM7_9BACT</name>
<dbReference type="Proteomes" id="UP000315833">
    <property type="component" value="Unassembled WGS sequence"/>
</dbReference>
<dbReference type="PROSITE" id="PS50102">
    <property type="entry name" value="RRM"/>
    <property type="match status" value="1"/>
</dbReference>
<evidence type="ECO:0000313" key="6">
    <source>
        <dbReference type="EMBL" id="MBV3125206.1"/>
    </source>
</evidence>
<evidence type="ECO:0000313" key="16">
    <source>
        <dbReference type="Proteomes" id="UP000294834"/>
    </source>
</evidence>
<evidence type="ECO:0000313" key="17">
    <source>
        <dbReference type="Proteomes" id="UP000315833"/>
    </source>
</evidence>
<dbReference type="Proteomes" id="UP000481700">
    <property type="component" value="Unassembled WGS sequence"/>
</dbReference>
<dbReference type="SMART" id="SM00360">
    <property type="entry name" value="RRM"/>
    <property type="match status" value="1"/>
</dbReference>
<reference evidence="12 17" key="4">
    <citation type="submission" date="2019-07" db="EMBL/GenBank/DDBJ databases">
        <title>Genome sequencing of Bacteroides dorei iSURF_12.</title>
        <authorList>
            <person name="Sevigny J.L."/>
            <person name="Ruoff K.L."/>
            <person name="Price C.E."/>
            <person name="Valls R.A."/>
            <person name="O'Toole G.A."/>
        </authorList>
    </citation>
    <scope>NUCLEOTIDE SEQUENCE [LARGE SCALE GENOMIC DNA]</scope>
    <source>
        <strain evidence="12 17">ANK132K_1B</strain>
    </source>
</reference>
<dbReference type="PANTHER" id="PTHR48027">
    <property type="entry name" value="HETEROGENEOUS NUCLEAR RIBONUCLEOPROTEIN 87F-RELATED"/>
    <property type="match status" value="1"/>
</dbReference>
<sequence>MNMYVGNLNYRVKEGDLEQAMAAYGVVTSVKVIKDRETGKSKGFAFVEMENDAEAAQAMNELNGSEFMGRQLVIKEARPRD</sequence>
<dbReference type="InterPro" id="IPR035979">
    <property type="entry name" value="RBD_domain_sf"/>
</dbReference>
<feature type="domain" description="RRM" evidence="2">
    <location>
        <begin position="1"/>
        <end position="79"/>
    </location>
</feature>
<reference evidence="6" key="6">
    <citation type="submission" date="2021-06" db="EMBL/GenBank/DDBJ databases">
        <title>Collection of gut derived symbiotic bacterial strains cultured from healthy donors.</title>
        <authorList>
            <person name="Lin H."/>
            <person name="Littmann E."/>
            <person name="Pamer E.G."/>
        </authorList>
    </citation>
    <scope>NUCLEOTIDE SEQUENCE</scope>
    <source>
        <strain evidence="6">MSK.5.10</strain>
    </source>
</reference>
<dbReference type="EMBL" id="CP126056">
    <property type="protein sequence ID" value="WHX09857.1"/>
    <property type="molecule type" value="Genomic_DNA"/>
</dbReference>
<dbReference type="Proteomes" id="UP000347681">
    <property type="component" value="Unassembled WGS sequence"/>
</dbReference>
<dbReference type="GeneID" id="93448673"/>
<evidence type="ECO:0000256" key="1">
    <source>
        <dbReference type="ARBA" id="ARBA00022884"/>
    </source>
</evidence>
<dbReference type="EMBL" id="JAHOAX010000024">
    <property type="protein sequence ID" value="MBV3125206.1"/>
    <property type="molecule type" value="Genomic_DNA"/>
</dbReference>
<dbReference type="Proteomes" id="UP000777173">
    <property type="component" value="Unassembled WGS sequence"/>
</dbReference>
<reference evidence="18 19" key="2">
    <citation type="journal article" date="2019" name="Nat. Med.">
        <title>A library of human gut bacterial isolates paired with longitudinal multiomics data enables mechanistic microbiome research.</title>
        <authorList>
            <person name="Poyet M."/>
            <person name="Groussin M."/>
            <person name="Gibbons S.M."/>
            <person name="Avila-Pacheco J."/>
            <person name="Jiang X."/>
            <person name="Kearney S.M."/>
            <person name="Perrotta A.R."/>
            <person name="Berdy B."/>
            <person name="Zhao S."/>
            <person name="Lieberman T.D."/>
            <person name="Swanson P.K."/>
            <person name="Smith M."/>
            <person name="Roesemann S."/>
            <person name="Alexander J.E."/>
            <person name="Rich S.A."/>
            <person name="Livny J."/>
            <person name="Vlamakis H."/>
            <person name="Clish C."/>
            <person name="Bullock K."/>
            <person name="Deik A."/>
            <person name="Scott J."/>
            <person name="Pierce K.A."/>
            <person name="Xavier R.J."/>
            <person name="Alm E.J."/>
        </authorList>
    </citation>
    <scope>NUCLEOTIDE SEQUENCE [LARGE SCALE GENOMIC DNA]</scope>
    <source>
        <strain evidence="4 19">BIOML-A25</strain>
        <strain evidence="5 18">BIOML-A5</strain>
    </source>
</reference>
<dbReference type="InterPro" id="IPR000504">
    <property type="entry name" value="RRM_dom"/>
</dbReference>
<dbReference type="KEGG" id="bdo:EL88_21590"/>
<dbReference type="InterPro" id="IPR052462">
    <property type="entry name" value="SLIRP/GR-RBP-like"/>
</dbReference>
<organism evidence="4 19">
    <name type="scientific">Phocaeicola dorei</name>
    <dbReference type="NCBI Taxonomy" id="357276"/>
    <lineage>
        <taxon>Bacteria</taxon>
        <taxon>Pseudomonadati</taxon>
        <taxon>Bacteroidota</taxon>
        <taxon>Bacteroidia</taxon>
        <taxon>Bacteroidales</taxon>
        <taxon>Bacteroidaceae</taxon>
        <taxon>Phocaeicola</taxon>
    </lineage>
</organism>
<dbReference type="EMBL" id="SLTU01000002">
    <property type="protein sequence ID" value="TDA73253.1"/>
    <property type="molecule type" value="Genomic_DNA"/>
</dbReference>
<reference evidence="13" key="8">
    <citation type="journal article" date="2023" name="Nat. Commun.">
        <title>Identification of a novel Human Milk Oligosaccharides utilization cluster in the infant gut commensal Bacteroides dorei.</title>
        <authorList>
            <person name="Kijner S."/>
            <person name="Ennis D."/>
            <person name="Shmorak S."/>
            <person name="Florentin A."/>
            <person name="Yassour M."/>
        </authorList>
    </citation>
    <scope>NUCLEOTIDE SEQUENCE</scope>
    <source>
        <strain evidence="13">2</strain>
    </source>
</reference>
<evidence type="ECO:0000313" key="8">
    <source>
        <dbReference type="EMBL" id="QJR78228.1"/>
    </source>
</evidence>
<dbReference type="Pfam" id="PF00076">
    <property type="entry name" value="RRM_1"/>
    <property type="match status" value="1"/>
</dbReference>
<reference evidence="15 16" key="3">
    <citation type="journal article" date="2019" name="Nat. Microbiol.">
        <title>Genomic variation and strain-specific functional adaptation in the human gut microbiome during early life.</title>
        <authorList>
            <person name="Vatanen T."/>
            <person name="Plichta D.R."/>
            <person name="Somani J."/>
            <person name="Munch P.C."/>
            <person name="Arthur T.D."/>
            <person name="Hall A.B."/>
            <person name="Rudolf S."/>
            <person name="Oakeley E.J."/>
            <person name="Ke X."/>
            <person name="Young R.A."/>
            <person name="Haiser H.J."/>
            <person name="Kolde R."/>
            <person name="Yassour M."/>
            <person name="Luopajarvi K."/>
            <person name="Siljander H."/>
            <person name="Virtanen S.M."/>
            <person name="Ilonen J."/>
            <person name="Uibo R."/>
            <person name="Tillmann V."/>
            <person name="Mokurov S."/>
            <person name="Dorshakova N."/>
            <person name="Porter J.A."/>
            <person name="McHardy A.C."/>
            <person name="Lahdesmaki H."/>
            <person name="Vlamakis H."/>
            <person name="Huttenhower C."/>
            <person name="Knip M."/>
            <person name="Xavier R.J."/>
        </authorList>
    </citation>
    <scope>NUCLEOTIDE SEQUENCE [LARGE SCALE GENOMIC DNA]</scope>
    <source>
        <strain evidence="10 15">RJX1047</strain>
        <strain evidence="11 16">RJX1052</strain>
    </source>
</reference>
<dbReference type="RefSeq" id="WP_005840220.1">
    <property type="nucleotide sequence ID" value="NZ_BAABYF010000001.1"/>
</dbReference>
<dbReference type="Proteomes" id="UP000294834">
    <property type="component" value="Unassembled WGS sequence"/>
</dbReference>
<protein>
    <submittedName>
        <fullName evidence="4">RNA-binding protein</fullName>
    </submittedName>
</protein>
<dbReference type="GeneID" id="82155485"/>
<dbReference type="EMBL" id="CP046176">
    <property type="protein sequence ID" value="QJR78228.1"/>
    <property type="molecule type" value="Genomic_DNA"/>
</dbReference>
<gene>
    <name evidence="3" type="ORF">CE91St7_05470</name>
    <name evidence="9" type="ORF">DWW04_21780</name>
    <name evidence="10" type="ORF">E1I98_17920</name>
    <name evidence="11" type="ORF">E1J06_18280</name>
    <name evidence="5" type="ORF">F2Y61_20240</name>
    <name evidence="4" type="ORF">F2Z07_17025</name>
    <name evidence="12" type="ORF">FSA04_15730</name>
    <name evidence="8" type="ORF">GKD17_18560</name>
    <name evidence="6" type="ORF">KSU80_18805</name>
    <name evidence="13" type="ORF">QNN11_22115</name>
    <name evidence="7" type="ORF">RVH45_18260</name>
</gene>
<evidence type="ECO:0000259" key="2">
    <source>
        <dbReference type="PROSITE" id="PS50102"/>
    </source>
</evidence>
<dbReference type="Proteomes" id="UP000500949">
    <property type="component" value="Chromosome"/>
</dbReference>
<evidence type="ECO:0000313" key="4">
    <source>
        <dbReference type="EMBL" id="KAA5316805.1"/>
    </source>
</evidence>
<proteinExistence type="predicted"/>
<accession>A0A076IWM7</accession>
<dbReference type="EMBL" id="SLTX01000001">
    <property type="protein sequence ID" value="TDB09164.1"/>
    <property type="molecule type" value="Genomic_DNA"/>
</dbReference>
<dbReference type="AlphaFoldDB" id="A0A076IWM7"/>
<reference evidence="9 14" key="1">
    <citation type="submission" date="2018-08" db="EMBL/GenBank/DDBJ databases">
        <title>A genome reference for cultivated species of the human gut microbiota.</title>
        <authorList>
            <person name="Zou Y."/>
            <person name="Xue W."/>
            <person name="Luo G."/>
        </authorList>
    </citation>
    <scope>NUCLEOTIDE SEQUENCE [LARGE SCALE GENOMIC DNA]</scope>
    <source>
        <strain evidence="9 14">AF14-1AC</strain>
    </source>
</reference>
<dbReference type="SUPFAM" id="SSF54928">
    <property type="entry name" value="RNA-binding domain, RBD"/>
    <property type="match status" value="1"/>
</dbReference>
<evidence type="ECO:0000313" key="14">
    <source>
        <dbReference type="Proteomes" id="UP000283678"/>
    </source>
</evidence>
<keyword evidence="1" id="KW-0694">RNA-binding</keyword>
<dbReference type="EMBL" id="JAWDEV010000012">
    <property type="protein sequence ID" value="MDU0271794.1"/>
    <property type="molecule type" value="Genomic_DNA"/>
</dbReference>
<dbReference type="EMBL" id="VVZB01000018">
    <property type="protein sequence ID" value="KAA5379675.1"/>
    <property type="molecule type" value="Genomic_DNA"/>
</dbReference>
<dbReference type="GO" id="GO:0003723">
    <property type="term" value="F:RNA binding"/>
    <property type="evidence" value="ECO:0007669"/>
    <property type="project" value="UniProtKB-KW"/>
</dbReference>
<evidence type="ECO:0000313" key="10">
    <source>
        <dbReference type="EMBL" id="TDA73253.1"/>
    </source>
</evidence>
<evidence type="ECO:0000313" key="9">
    <source>
        <dbReference type="EMBL" id="RGV68780.1"/>
    </source>
</evidence>
<dbReference type="Proteomes" id="UP001181086">
    <property type="component" value="Unassembled WGS sequence"/>
</dbReference>
<dbReference type="InterPro" id="IPR012677">
    <property type="entry name" value="Nucleotide-bd_a/b_plait_sf"/>
</dbReference>
<evidence type="ECO:0000313" key="7">
    <source>
        <dbReference type="EMBL" id="MDU0271794.1"/>
    </source>
</evidence>
<evidence type="ECO:0000313" key="11">
    <source>
        <dbReference type="EMBL" id="TDB09164.1"/>
    </source>
</evidence>
<evidence type="ECO:0000313" key="18">
    <source>
        <dbReference type="Proteomes" id="UP000347681"/>
    </source>
</evidence>
<dbReference type="EMBL" id="BQOB01000001">
    <property type="protein sequence ID" value="GKH79663.1"/>
    <property type="molecule type" value="Genomic_DNA"/>
</dbReference>
<evidence type="ECO:0000313" key="5">
    <source>
        <dbReference type="EMBL" id="KAA5379675.1"/>
    </source>
</evidence>
<dbReference type="Proteomes" id="UP001055104">
    <property type="component" value="Unassembled WGS sequence"/>
</dbReference>
<dbReference type="Gene3D" id="3.30.70.330">
    <property type="match status" value="1"/>
</dbReference>
<reference evidence="3" key="7">
    <citation type="submission" date="2022-01" db="EMBL/GenBank/DDBJ databases">
        <title>Novel bile acid biosynthetic pathways are enriched in the microbiome of centenarians.</title>
        <authorList>
            <person name="Sato Y."/>
            <person name="Atarashi K."/>
            <person name="Plichta R.D."/>
            <person name="Arai Y."/>
            <person name="Sasajima S."/>
            <person name="Kearney M.S."/>
            <person name="Suda W."/>
            <person name="Takeshita K."/>
            <person name="Sasaki T."/>
            <person name="Okamoto S."/>
            <person name="Skelly N.A."/>
            <person name="Okamura Y."/>
            <person name="Vlamakis H."/>
            <person name="Li Y."/>
            <person name="Tanoue T."/>
            <person name="Takei H."/>
            <person name="Nittono H."/>
            <person name="Narushima S."/>
            <person name="Irie J."/>
            <person name="Itoh H."/>
            <person name="Moriya K."/>
            <person name="Sugiura Y."/>
            <person name="Suematsu M."/>
            <person name="Moritoki N."/>
            <person name="Shibata S."/>
            <person name="Littman R.D."/>
            <person name="Fischbach A.M."/>
            <person name="Uwamino Y."/>
            <person name="Inoue T."/>
            <person name="Honda A."/>
            <person name="Hattori M."/>
            <person name="Murai T."/>
            <person name="Xavier J.R."/>
            <person name="Hirose N."/>
            <person name="Honda K."/>
        </authorList>
    </citation>
    <scope>NUCLEOTIDE SEQUENCE</scope>
    <source>
        <strain evidence="3">CE91-St7</strain>
    </source>
</reference>
<dbReference type="EMBL" id="QRZL01000037">
    <property type="protein sequence ID" value="RGV68780.1"/>
    <property type="molecule type" value="Genomic_DNA"/>
</dbReference>
<dbReference type="Proteomes" id="UP000283678">
    <property type="component" value="Unassembled WGS sequence"/>
</dbReference>
<dbReference type="Proteomes" id="UP001177934">
    <property type="component" value="Chromosome"/>
</dbReference>
<evidence type="ECO:0000313" key="20">
    <source>
        <dbReference type="Proteomes" id="UP000500949"/>
    </source>
</evidence>
<evidence type="ECO:0000313" key="12">
    <source>
        <dbReference type="EMBL" id="TWV68938.1"/>
    </source>
</evidence>
<dbReference type="EMBL" id="VOIF01000019">
    <property type="protein sequence ID" value="TWV68938.1"/>
    <property type="molecule type" value="Genomic_DNA"/>
</dbReference>